<dbReference type="NCBIfam" id="TIGR00879">
    <property type="entry name" value="SP"/>
    <property type="match status" value="1"/>
</dbReference>
<dbReference type="PANTHER" id="PTHR48020:SF12">
    <property type="entry name" value="PROTON MYO-INOSITOL COTRANSPORTER"/>
    <property type="match status" value="1"/>
</dbReference>
<feature type="transmembrane region" description="Helical" evidence="10">
    <location>
        <begin position="348"/>
        <end position="370"/>
    </location>
</feature>
<comment type="caution">
    <text evidence="12">The sequence shown here is derived from an EMBL/GenBank/DDBJ whole genome shotgun (WGS) entry which is preliminary data.</text>
</comment>
<evidence type="ECO:0000256" key="4">
    <source>
        <dbReference type="ARBA" id="ARBA00022475"/>
    </source>
</evidence>
<dbReference type="InterPro" id="IPR036259">
    <property type="entry name" value="MFS_trans_sf"/>
</dbReference>
<name>A0A269YFD9_9LACO</name>
<gene>
    <name evidence="12" type="ORF">B8W98_05355</name>
</gene>
<protein>
    <submittedName>
        <fullName evidence="12">Arabinose ABC transporter permease</fullName>
    </submittedName>
</protein>
<dbReference type="PROSITE" id="PS00217">
    <property type="entry name" value="SUGAR_TRANSPORT_2"/>
    <property type="match status" value="1"/>
</dbReference>
<comment type="similarity">
    <text evidence="2 9">Belongs to the major facilitator superfamily. Sugar transporter (TC 2.A.1.1) family.</text>
</comment>
<feature type="transmembrane region" description="Helical" evidence="10">
    <location>
        <begin position="248"/>
        <end position="271"/>
    </location>
</feature>
<dbReference type="InterPro" id="IPR005828">
    <property type="entry name" value="MFS_sugar_transport-like"/>
</dbReference>
<evidence type="ECO:0000256" key="10">
    <source>
        <dbReference type="SAM" id="Phobius"/>
    </source>
</evidence>
<feature type="transmembrane region" description="Helical" evidence="10">
    <location>
        <begin position="315"/>
        <end position="336"/>
    </location>
</feature>
<dbReference type="GO" id="GO:0022857">
    <property type="term" value="F:transmembrane transporter activity"/>
    <property type="evidence" value="ECO:0007669"/>
    <property type="project" value="InterPro"/>
</dbReference>
<evidence type="ECO:0000256" key="8">
    <source>
        <dbReference type="ARBA" id="ARBA00023136"/>
    </source>
</evidence>
<evidence type="ECO:0000313" key="12">
    <source>
        <dbReference type="EMBL" id="PAK84235.1"/>
    </source>
</evidence>
<dbReference type="GO" id="GO:0005886">
    <property type="term" value="C:plasma membrane"/>
    <property type="evidence" value="ECO:0007669"/>
    <property type="project" value="UniProtKB-SubCell"/>
</dbReference>
<sequence length="465" mass="50758">MRARHLSTFFIFFFGALGGLLFGFDTGIISGASPLIESNFNLGTEQTGFIVSSVLIGSSVGALSIGSLSDKFGRKRLLILASILFLIGSGLSMFAQGFVSMVIARIILGFAVGSASALTPAYLAELADAPHRGSLGTMFQLMITLGILLAYVSNLGFLHHNLLGLRDWRWMLGSALIPALMLFIGSIILPESPRYLVEKGNIDEARDVLHELRAKTNEDPDKELSDIQMVANQPKGGLKELFTFARPAVIVAILLMLLQQLVGINSVIYFLPQVFIKGFGFPESNAIWISVGIGIVNFLCTILAYNIMDRFNRRTILLFGSIVMALSIGILSILNFTLKVQDAAVPTMILIGIYIFGFAVSWGPICWLMIGEIFPLNVRGVGTSIGSAANWIGNFIVSQFFLELLHMFRNNVGGPFAVFAFFAIVSIFFVIYMVPETRGKTLEQIEMDMRKNAALKSAAKAAQQK</sequence>
<evidence type="ECO:0000313" key="13">
    <source>
        <dbReference type="Proteomes" id="UP000216802"/>
    </source>
</evidence>
<feature type="transmembrane region" description="Helical" evidence="10">
    <location>
        <begin position="47"/>
        <end position="65"/>
    </location>
</feature>
<feature type="transmembrane region" description="Helical" evidence="10">
    <location>
        <begin position="414"/>
        <end position="434"/>
    </location>
</feature>
<dbReference type="SUPFAM" id="SSF103473">
    <property type="entry name" value="MFS general substrate transporter"/>
    <property type="match status" value="1"/>
</dbReference>
<dbReference type="InterPro" id="IPR050814">
    <property type="entry name" value="Myo-inositol_Transporter"/>
</dbReference>
<feature type="transmembrane region" description="Helical" evidence="10">
    <location>
        <begin position="77"/>
        <end position="96"/>
    </location>
</feature>
<keyword evidence="4" id="KW-1003">Cell membrane</keyword>
<accession>A0A269YFD9</accession>
<evidence type="ECO:0000256" key="6">
    <source>
        <dbReference type="ARBA" id="ARBA00022692"/>
    </source>
</evidence>
<dbReference type="PRINTS" id="PR00171">
    <property type="entry name" value="SUGRTRNSPORT"/>
</dbReference>
<keyword evidence="7 10" id="KW-1133">Transmembrane helix</keyword>
<dbReference type="Gene3D" id="1.20.1250.20">
    <property type="entry name" value="MFS general substrate transporter like domains"/>
    <property type="match status" value="1"/>
</dbReference>
<dbReference type="InterPro" id="IPR003663">
    <property type="entry name" value="Sugar/inositol_transpt"/>
</dbReference>
<dbReference type="EMBL" id="NCXI01000030">
    <property type="protein sequence ID" value="PAK84235.1"/>
    <property type="molecule type" value="Genomic_DNA"/>
</dbReference>
<comment type="subcellular location">
    <subcellularLocation>
        <location evidence="1">Cell membrane</location>
        <topology evidence="1">Multi-pass membrane protein</topology>
    </subcellularLocation>
</comment>
<feature type="transmembrane region" description="Helical" evidence="10">
    <location>
        <begin position="382"/>
        <end position="402"/>
    </location>
</feature>
<keyword evidence="8 10" id="KW-0472">Membrane</keyword>
<evidence type="ECO:0000256" key="7">
    <source>
        <dbReference type="ARBA" id="ARBA00022989"/>
    </source>
</evidence>
<dbReference type="InterPro" id="IPR005829">
    <property type="entry name" value="Sugar_transporter_CS"/>
</dbReference>
<dbReference type="PROSITE" id="PS50850">
    <property type="entry name" value="MFS"/>
    <property type="match status" value="1"/>
</dbReference>
<dbReference type="PANTHER" id="PTHR48020">
    <property type="entry name" value="PROTON MYO-INOSITOL COTRANSPORTER"/>
    <property type="match status" value="1"/>
</dbReference>
<reference evidence="12 13" key="1">
    <citation type="submission" date="2017-04" db="EMBL/GenBank/DDBJ databases">
        <title>Kefir bacterial isolates.</title>
        <authorList>
            <person name="Kim Y."/>
            <person name="Blasche S."/>
            <person name="Patil K.R."/>
        </authorList>
    </citation>
    <scope>NUCLEOTIDE SEQUENCE [LARGE SCALE GENOMIC DNA]</scope>
    <source>
        <strain evidence="12 13">OG2</strain>
    </source>
</reference>
<evidence type="ECO:0000259" key="11">
    <source>
        <dbReference type="PROSITE" id="PS50850"/>
    </source>
</evidence>
<evidence type="ECO:0000256" key="2">
    <source>
        <dbReference type="ARBA" id="ARBA00010992"/>
    </source>
</evidence>
<feature type="transmembrane region" description="Helical" evidence="10">
    <location>
        <begin position="286"/>
        <end position="308"/>
    </location>
</feature>
<keyword evidence="6 10" id="KW-0812">Transmembrane</keyword>
<dbReference type="InterPro" id="IPR020846">
    <property type="entry name" value="MFS_dom"/>
</dbReference>
<proteinExistence type="inferred from homology"/>
<dbReference type="AlphaFoldDB" id="A0A269YFD9"/>
<feature type="domain" description="Major facilitator superfamily (MFS) profile" evidence="11">
    <location>
        <begin position="11"/>
        <end position="438"/>
    </location>
</feature>
<evidence type="ECO:0000256" key="3">
    <source>
        <dbReference type="ARBA" id="ARBA00022448"/>
    </source>
</evidence>
<dbReference type="RefSeq" id="WP_095354600.1">
    <property type="nucleotide sequence ID" value="NZ_NCXI01000030.1"/>
</dbReference>
<feature type="transmembrane region" description="Helical" evidence="10">
    <location>
        <begin position="170"/>
        <end position="189"/>
    </location>
</feature>
<feature type="transmembrane region" description="Helical" evidence="10">
    <location>
        <begin position="102"/>
        <end position="123"/>
    </location>
</feature>
<keyword evidence="3 9" id="KW-0813">Transport</keyword>
<evidence type="ECO:0000256" key="1">
    <source>
        <dbReference type="ARBA" id="ARBA00004651"/>
    </source>
</evidence>
<feature type="transmembrane region" description="Helical" evidence="10">
    <location>
        <begin position="135"/>
        <end position="158"/>
    </location>
</feature>
<evidence type="ECO:0000256" key="9">
    <source>
        <dbReference type="RuleBase" id="RU003346"/>
    </source>
</evidence>
<dbReference type="Proteomes" id="UP000216802">
    <property type="component" value="Unassembled WGS sequence"/>
</dbReference>
<dbReference type="FunFam" id="1.20.1250.20:FF:000218">
    <property type="entry name" value="facilitated trehalose transporter Tret1"/>
    <property type="match status" value="1"/>
</dbReference>
<keyword evidence="5" id="KW-0762">Sugar transport</keyword>
<organism evidence="12 13">
    <name type="scientific">Lentilactobacillus parakefiri</name>
    <dbReference type="NCBI Taxonomy" id="152332"/>
    <lineage>
        <taxon>Bacteria</taxon>
        <taxon>Bacillati</taxon>
        <taxon>Bacillota</taxon>
        <taxon>Bacilli</taxon>
        <taxon>Lactobacillales</taxon>
        <taxon>Lactobacillaceae</taxon>
        <taxon>Lentilactobacillus</taxon>
    </lineage>
</organism>
<dbReference type="Pfam" id="PF00083">
    <property type="entry name" value="Sugar_tr"/>
    <property type="match status" value="1"/>
</dbReference>
<evidence type="ECO:0000256" key="5">
    <source>
        <dbReference type="ARBA" id="ARBA00022597"/>
    </source>
</evidence>